<comment type="caution">
    <text evidence="2">The sequence shown here is derived from an EMBL/GenBank/DDBJ whole genome shotgun (WGS) entry which is preliminary data.</text>
</comment>
<keyword evidence="3" id="KW-1185">Reference proteome</keyword>
<dbReference type="PANTHER" id="PTHR33050">
    <property type="entry name" value="REVERSE TRANSCRIPTASE DOMAIN-CONTAINING PROTEIN"/>
    <property type="match status" value="1"/>
</dbReference>
<dbReference type="Proteomes" id="UP001335648">
    <property type="component" value="Unassembled WGS sequence"/>
</dbReference>
<reference evidence="2 3" key="1">
    <citation type="journal article" date="2023" name="Mol. Biol. Evol.">
        <title>Genomics of Secondarily Temperate Adaptation in the Only Non-Antarctic Icefish.</title>
        <authorList>
            <person name="Rivera-Colon A.G."/>
            <person name="Rayamajhi N."/>
            <person name="Minhas B.F."/>
            <person name="Madrigal G."/>
            <person name="Bilyk K.T."/>
            <person name="Yoon V."/>
            <person name="Hune M."/>
            <person name="Gregory S."/>
            <person name="Cheng C.H.C."/>
            <person name="Catchen J.M."/>
        </authorList>
    </citation>
    <scope>NUCLEOTIDE SEQUENCE [LARGE SCALE GENOMIC DNA]</scope>
    <source>
        <strain evidence="2">JC2023a</strain>
    </source>
</reference>
<evidence type="ECO:0000313" key="3">
    <source>
        <dbReference type="Proteomes" id="UP001335648"/>
    </source>
</evidence>
<dbReference type="CDD" id="cd09275">
    <property type="entry name" value="RNase_HI_RT_DIRS1"/>
    <property type="match status" value="1"/>
</dbReference>
<gene>
    <name evidence="2" type="ORF">CesoFtcFv8_006595</name>
</gene>
<feature type="region of interest" description="Disordered" evidence="1">
    <location>
        <begin position="32"/>
        <end position="61"/>
    </location>
</feature>
<dbReference type="PANTHER" id="PTHR33050:SF7">
    <property type="entry name" value="RIBONUCLEASE H"/>
    <property type="match status" value="1"/>
</dbReference>
<evidence type="ECO:0000313" key="2">
    <source>
        <dbReference type="EMBL" id="KAK5905095.1"/>
    </source>
</evidence>
<dbReference type="EMBL" id="JAULUE010002050">
    <property type="protein sequence ID" value="KAK5905095.1"/>
    <property type="molecule type" value="Genomic_DNA"/>
</dbReference>
<dbReference type="InterPro" id="IPR052055">
    <property type="entry name" value="Hepadnavirus_pol/RT"/>
</dbReference>
<accession>A0AAN8CJR2</accession>
<evidence type="ECO:0000256" key="1">
    <source>
        <dbReference type="SAM" id="MobiDB-lite"/>
    </source>
</evidence>
<name>A0AAN8CJR2_9TELE</name>
<organism evidence="2 3">
    <name type="scientific">Champsocephalus esox</name>
    <name type="common">pike icefish</name>
    <dbReference type="NCBI Taxonomy" id="159716"/>
    <lineage>
        <taxon>Eukaryota</taxon>
        <taxon>Metazoa</taxon>
        <taxon>Chordata</taxon>
        <taxon>Craniata</taxon>
        <taxon>Vertebrata</taxon>
        <taxon>Euteleostomi</taxon>
        <taxon>Actinopterygii</taxon>
        <taxon>Neopterygii</taxon>
        <taxon>Teleostei</taxon>
        <taxon>Neoteleostei</taxon>
        <taxon>Acanthomorphata</taxon>
        <taxon>Eupercaria</taxon>
        <taxon>Perciformes</taxon>
        <taxon>Notothenioidei</taxon>
        <taxon>Channichthyidae</taxon>
        <taxon>Champsocephalus</taxon>
    </lineage>
</organism>
<evidence type="ECO:0008006" key="4">
    <source>
        <dbReference type="Google" id="ProtNLM"/>
    </source>
</evidence>
<protein>
    <recommendedName>
        <fullName evidence="4">Reverse transcriptase RNase H-like domain-containing protein</fullName>
    </recommendedName>
</protein>
<proteinExistence type="predicted"/>
<sequence>MTATHSVVPLGLLHARRIQRWLTGLRLDLKTQTTSGDHPPISREQPPILGVPRESAEGSSTGASDLLYHSLYRRFSDRMGGTCLERAVGGCWPLTEAQHSNLLELQAVMLVLQHFKPLIQGKHVLVRSDNHTTVAYINRQGGVRSIALLTAAENLWLWVSLIVLSLRALHIPGRETGGADLMSRGGPLLDEWRLHPEAVLDSVRESRGGPVRQSAQQPLCPVVLPGPGEAGAAVSHPSGPRSPPGAVVRGVTQMMVGQPWAIPQVWGALSQEAGAIGALPTLGQPLQAWLLRGTG</sequence>
<dbReference type="AlphaFoldDB" id="A0AAN8CJR2"/>